<proteinExistence type="predicted"/>
<dbReference type="InterPro" id="IPR051043">
    <property type="entry name" value="Sulfatase_Mod_Factor_Kinase"/>
</dbReference>
<protein>
    <submittedName>
        <fullName evidence="2">Formylglycine-generating enzyme family protein</fullName>
    </submittedName>
</protein>
<evidence type="ECO:0000313" key="2">
    <source>
        <dbReference type="EMBL" id="QFY44956.1"/>
    </source>
</evidence>
<dbReference type="InterPro" id="IPR042095">
    <property type="entry name" value="SUMF_sf"/>
</dbReference>
<accession>A0A5Q0BTH3</accession>
<dbReference type="PANTHER" id="PTHR23150">
    <property type="entry name" value="SULFATASE MODIFYING FACTOR 1, 2"/>
    <property type="match status" value="1"/>
</dbReference>
<evidence type="ECO:0000313" key="3">
    <source>
        <dbReference type="Proteomes" id="UP000325755"/>
    </source>
</evidence>
<sequence>MVHLPSRISIGKYEVTQGQWRAIAGNNPSQFTGCDNCPVEQVSWDEVQEYIKRLNQSTGKHYRLPTEKEWNMACQSGSRHKYCGSDNIDAVAWHEGNSGGRTHQVGGKQANAFGVYDMSGNVAEWTTGCCNKDCSCRTFLGGAWDSQEPNVRGDAKAGFGAMAKLLAVGFRLIRDN</sequence>
<dbReference type="OrthoDB" id="9768004at2"/>
<dbReference type="Gene3D" id="3.90.1580.10">
    <property type="entry name" value="paralog of FGE (formylglycine-generating enzyme)"/>
    <property type="match status" value="1"/>
</dbReference>
<dbReference type="GO" id="GO:0120147">
    <property type="term" value="F:formylglycine-generating oxidase activity"/>
    <property type="evidence" value="ECO:0007669"/>
    <property type="project" value="TreeGrafter"/>
</dbReference>
<dbReference type="Pfam" id="PF03781">
    <property type="entry name" value="FGE-sulfatase"/>
    <property type="match status" value="1"/>
</dbReference>
<gene>
    <name evidence="2" type="ORF">F6R98_05745</name>
</gene>
<organism evidence="2 3">
    <name type="scientific">Candidatus Methylospira mobilis</name>
    <dbReference type="NCBI Taxonomy" id="1808979"/>
    <lineage>
        <taxon>Bacteria</taxon>
        <taxon>Pseudomonadati</taxon>
        <taxon>Pseudomonadota</taxon>
        <taxon>Gammaproteobacteria</taxon>
        <taxon>Methylococcales</taxon>
        <taxon>Methylococcaceae</taxon>
        <taxon>Candidatus Methylospira</taxon>
    </lineage>
</organism>
<dbReference type="Proteomes" id="UP000325755">
    <property type="component" value="Chromosome"/>
</dbReference>
<dbReference type="AlphaFoldDB" id="A0A5Q0BTH3"/>
<evidence type="ECO:0000259" key="1">
    <source>
        <dbReference type="Pfam" id="PF03781"/>
    </source>
</evidence>
<name>A0A5Q0BTH3_9GAMM</name>
<dbReference type="InterPro" id="IPR005532">
    <property type="entry name" value="SUMF_dom"/>
</dbReference>
<feature type="domain" description="Sulfatase-modifying factor enzyme-like" evidence="1">
    <location>
        <begin position="9"/>
        <end position="174"/>
    </location>
</feature>
<dbReference type="InterPro" id="IPR016187">
    <property type="entry name" value="CTDL_fold"/>
</dbReference>
<dbReference type="KEGG" id="mmob:F6R98_05745"/>
<reference evidence="2 3" key="1">
    <citation type="submission" date="2019-09" db="EMBL/GenBank/DDBJ databases">
        <title>Ecophysiology of the spiral-shaped methanotroph Methylospira mobilis as revealed by the complete genome sequence.</title>
        <authorList>
            <person name="Oshkin I.Y."/>
            <person name="Dedysh S.N."/>
            <person name="Miroshnikov K."/>
            <person name="Danilova O.V."/>
            <person name="Hakobyan A."/>
            <person name="Liesack W."/>
        </authorList>
    </citation>
    <scope>NUCLEOTIDE SEQUENCE [LARGE SCALE GENOMIC DNA]</scope>
    <source>
        <strain evidence="2 3">Shm1</strain>
    </source>
</reference>
<dbReference type="EMBL" id="CP044205">
    <property type="protein sequence ID" value="QFY44956.1"/>
    <property type="molecule type" value="Genomic_DNA"/>
</dbReference>
<dbReference type="PANTHER" id="PTHR23150:SF19">
    <property type="entry name" value="FORMYLGLYCINE-GENERATING ENZYME"/>
    <property type="match status" value="1"/>
</dbReference>
<keyword evidence="3" id="KW-1185">Reference proteome</keyword>
<dbReference type="InParanoid" id="A0A5Q0BTH3"/>
<dbReference type="SUPFAM" id="SSF56436">
    <property type="entry name" value="C-type lectin-like"/>
    <property type="match status" value="1"/>
</dbReference>